<keyword evidence="2" id="KW-1185">Reference proteome</keyword>
<reference evidence="1" key="1">
    <citation type="submission" date="2021-10" db="EMBL/GenBank/DDBJ databases">
        <title>Psilocybe cubensis genome.</title>
        <authorList>
            <person name="Mckernan K.J."/>
            <person name="Crawford S."/>
            <person name="Trippe A."/>
            <person name="Kane L.T."/>
            <person name="Mclaughlin S."/>
        </authorList>
    </citation>
    <scope>NUCLEOTIDE SEQUENCE</scope>
    <source>
        <strain evidence="1">MGC-MH-2018</strain>
    </source>
</reference>
<accession>A0ACB8GZW6</accession>
<evidence type="ECO:0000313" key="1">
    <source>
        <dbReference type="EMBL" id="KAH9481004.1"/>
    </source>
</evidence>
<gene>
    <name evidence="1" type="ORF">JR316_0005522</name>
</gene>
<proteinExistence type="predicted"/>
<organism evidence="1 2">
    <name type="scientific">Psilocybe cubensis</name>
    <name type="common">Psychedelic mushroom</name>
    <name type="synonym">Stropharia cubensis</name>
    <dbReference type="NCBI Taxonomy" id="181762"/>
    <lineage>
        <taxon>Eukaryota</taxon>
        <taxon>Fungi</taxon>
        <taxon>Dikarya</taxon>
        <taxon>Basidiomycota</taxon>
        <taxon>Agaricomycotina</taxon>
        <taxon>Agaricomycetes</taxon>
        <taxon>Agaricomycetidae</taxon>
        <taxon>Agaricales</taxon>
        <taxon>Agaricineae</taxon>
        <taxon>Strophariaceae</taxon>
        <taxon>Psilocybe</taxon>
    </lineage>
</organism>
<dbReference type="EMBL" id="JAFIQS020000005">
    <property type="protein sequence ID" value="KAH9481004.1"/>
    <property type="molecule type" value="Genomic_DNA"/>
</dbReference>
<sequence length="416" mass="46097">MSYNTFVFSKIMLAQNGADETEAVNHYPLSGVDGTTADIRQPLIPDMFEYWGITPRNNISNVVDKRLQDGNAVSPTLEVTHGPFHQESAAQETGFSVSDLSLDWTKLGEIDLLLMYEYLNNPAAMTWDIPPYDLPTSMQMGNIQVELAETFASSSVACQESSNDSNIGRTMSQAPINYLERVYGAEMGAMSAPIFPSQQHISVGPSTRQSNLPHQRGTPYRAIRSLPNPVPYHRPDDGLGYLGGAHNIQDTSTLPSPPFGETRHQNNTLEHKEHNGPHGSGFAPVEPTFTRNTGSSGNARRSEPQTEQGSRSLIKKRGPRSYNRGAKRGGKRAERIVRIDKHGNVVYRGMRPDLWTENLSARSICNLSGMVKSGWEAGDYCWKESSDILYLFGHGMIGKLHGLYYSEALLENSYLE</sequence>
<evidence type="ECO:0000313" key="2">
    <source>
        <dbReference type="Proteomes" id="UP000664032"/>
    </source>
</evidence>
<protein>
    <submittedName>
        <fullName evidence="1">Uncharacterized protein</fullName>
    </submittedName>
</protein>
<dbReference type="Proteomes" id="UP000664032">
    <property type="component" value="Unassembled WGS sequence"/>
</dbReference>
<name>A0ACB8GZW6_PSICU</name>
<comment type="caution">
    <text evidence="1">The sequence shown here is derived from an EMBL/GenBank/DDBJ whole genome shotgun (WGS) entry which is preliminary data.</text>
</comment>